<keyword evidence="4" id="KW-0393">Immunoglobulin domain</keyword>
<dbReference type="OrthoDB" id="5988349at2759"/>
<dbReference type="InterPro" id="IPR003598">
    <property type="entry name" value="Ig_sub2"/>
</dbReference>
<evidence type="ECO:0000313" key="6">
    <source>
        <dbReference type="Proteomes" id="UP001152795"/>
    </source>
</evidence>
<feature type="non-terminal residue" evidence="5">
    <location>
        <position position="409"/>
    </location>
</feature>
<comment type="caution">
    <text evidence="5">The sequence shown here is derived from an EMBL/GenBank/DDBJ whole genome shotgun (WGS) entry which is preliminary data.</text>
</comment>
<dbReference type="CDD" id="cd00096">
    <property type="entry name" value="Ig"/>
    <property type="match status" value="1"/>
</dbReference>
<name>A0A7D9LPJ5_PARCT</name>
<dbReference type="PANTHER" id="PTHR12231:SF253">
    <property type="entry name" value="DPR-INTERACTING PROTEIN ETA, ISOFORM B-RELATED"/>
    <property type="match status" value="1"/>
</dbReference>
<dbReference type="SMART" id="SM00408">
    <property type="entry name" value="IGc2"/>
    <property type="match status" value="3"/>
</dbReference>
<dbReference type="InterPro" id="IPR007110">
    <property type="entry name" value="Ig-like_dom"/>
</dbReference>
<dbReference type="SUPFAM" id="SSF48726">
    <property type="entry name" value="Immunoglobulin"/>
    <property type="match status" value="3"/>
</dbReference>
<dbReference type="AlphaFoldDB" id="A0A7D9LPJ5"/>
<feature type="non-terminal residue" evidence="5">
    <location>
        <position position="1"/>
    </location>
</feature>
<keyword evidence="6" id="KW-1185">Reference proteome</keyword>
<sequence length="409" mass="44970">TPTVTLSCSSPVIVNEGDDFKCVCRGEGGNPPANVTWYKDGVQIGETRKEEQTLTLSNVDGTDNGTYKCMAQSHINATNETSIELVVKLNFKPKNTKITFTKNPAVVGGNVAVMCESSGLPEPSYIIFHNDTKISNEKTCTIDVVQYSDTGTYKCIASNKLGNDSASKSLTVGQIYLRRGGKSLTFLKEPTVKIKWSLDPVLFTNISRSWSFQSSASGKDEISRAGDITIVTRLYEVDIEKPATLVLKNVNGSYNGTYKFTLYPRLPDPSISEVVVFVAEKPNVMVINCPRRITLDEGEDRTCVCTEQGGNPPANLTWYKDGKQIGEATYRENRLTLTSVTELDVGTYMCVAQSYTLTDEESIEVNVTLNFKPENTKIVIEQQGKVGKPATITCKSEGLPEPSYRITHD</sequence>
<dbReference type="PRINTS" id="PR01832">
    <property type="entry name" value="VEGFRECEPTOR"/>
</dbReference>
<proteinExistence type="predicted"/>
<dbReference type="Gene3D" id="2.60.40.10">
    <property type="entry name" value="Immunoglobulins"/>
    <property type="match status" value="3"/>
</dbReference>
<evidence type="ECO:0000256" key="4">
    <source>
        <dbReference type="ARBA" id="ARBA00023319"/>
    </source>
</evidence>
<gene>
    <name evidence="5" type="ORF">PACLA_8A010924</name>
</gene>
<evidence type="ECO:0000256" key="3">
    <source>
        <dbReference type="ARBA" id="ARBA00023157"/>
    </source>
</evidence>
<dbReference type="EMBL" id="CACRXK020022912">
    <property type="protein sequence ID" value="CAB4037287.1"/>
    <property type="molecule type" value="Genomic_DNA"/>
</dbReference>
<dbReference type="InterPro" id="IPR003599">
    <property type="entry name" value="Ig_sub"/>
</dbReference>
<dbReference type="InterPro" id="IPR013783">
    <property type="entry name" value="Ig-like_fold"/>
</dbReference>
<keyword evidence="1" id="KW-0732">Signal</keyword>
<evidence type="ECO:0000256" key="2">
    <source>
        <dbReference type="ARBA" id="ARBA00022737"/>
    </source>
</evidence>
<reference evidence="5" key="1">
    <citation type="submission" date="2020-04" db="EMBL/GenBank/DDBJ databases">
        <authorList>
            <person name="Alioto T."/>
            <person name="Alioto T."/>
            <person name="Gomez Garrido J."/>
        </authorList>
    </citation>
    <scope>NUCLEOTIDE SEQUENCE</scope>
    <source>
        <strain evidence="5">A484AB</strain>
    </source>
</reference>
<dbReference type="PANTHER" id="PTHR12231">
    <property type="entry name" value="CTX-RELATED TYPE I TRANSMEMBRANE PROTEIN"/>
    <property type="match status" value="1"/>
</dbReference>
<dbReference type="Proteomes" id="UP001152795">
    <property type="component" value="Unassembled WGS sequence"/>
</dbReference>
<dbReference type="Pfam" id="PF13927">
    <property type="entry name" value="Ig_3"/>
    <property type="match status" value="3"/>
</dbReference>
<keyword evidence="3" id="KW-1015">Disulfide bond</keyword>
<dbReference type="InterPro" id="IPR036179">
    <property type="entry name" value="Ig-like_dom_sf"/>
</dbReference>
<dbReference type="SMART" id="SM00409">
    <property type="entry name" value="IG"/>
    <property type="match status" value="3"/>
</dbReference>
<keyword evidence="2" id="KW-0677">Repeat</keyword>
<protein>
    <submittedName>
        <fullName evidence="5">Dscam, isoform F</fullName>
    </submittedName>
</protein>
<dbReference type="InterPro" id="IPR051170">
    <property type="entry name" value="Neural/epithelial_adhesion"/>
</dbReference>
<accession>A0A7D9LPJ5</accession>
<evidence type="ECO:0000313" key="5">
    <source>
        <dbReference type="EMBL" id="CAB4037287.1"/>
    </source>
</evidence>
<dbReference type="PROSITE" id="PS50835">
    <property type="entry name" value="IG_LIKE"/>
    <property type="match status" value="3"/>
</dbReference>
<organism evidence="5 6">
    <name type="scientific">Paramuricea clavata</name>
    <name type="common">Red gorgonian</name>
    <name type="synonym">Violescent sea-whip</name>
    <dbReference type="NCBI Taxonomy" id="317549"/>
    <lineage>
        <taxon>Eukaryota</taxon>
        <taxon>Metazoa</taxon>
        <taxon>Cnidaria</taxon>
        <taxon>Anthozoa</taxon>
        <taxon>Octocorallia</taxon>
        <taxon>Malacalcyonacea</taxon>
        <taxon>Plexauridae</taxon>
        <taxon>Paramuricea</taxon>
    </lineage>
</organism>
<evidence type="ECO:0000256" key="1">
    <source>
        <dbReference type="ARBA" id="ARBA00022729"/>
    </source>
</evidence>